<proteinExistence type="predicted"/>
<comment type="caution">
    <text evidence="1">The sequence shown here is derived from an EMBL/GenBank/DDBJ whole genome shotgun (WGS) entry which is preliminary data.</text>
</comment>
<keyword evidence="2" id="KW-1185">Reference proteome</keyword>
<name>A0ABQ5KZD8_9EUKA</name>
<sequence length="29" mass="3124">AGYFYNIPAAEDAMTSLGDEYGNVILVTE</sequence>
<evidence type="ECO:0000313" key="2">
    <source>
        <dbReference type="Proteomes" id="UP001057375"/>
    </source>
</evidence>
<evidence type="ECO:0000313" key="1">
    <source>
        <dbReference type="EMBL" id="GKT37431.1"/>
    </source>
</evidence>
<reference evidence="1" key="1">
    <citation type="submission" date="2022-03" db="EMBL/GenBank/DDBJ databases">
        <title>Draft genome sequence of Aduncisulcus paluster, a free-living microaerophilic Fornicata.</title>
        <authorList>
            <person name="Yuyama I."/>
            <person name="Kume K."/>
            <person name="Tamura T."/>
            <person name="Inagaki Y."/>
            <person name="Hashimoto T."/>
        </authorList>
    </citation>
    <scope>NUCLEOTIDE SEQUENCE</scope>
    <source>
        <strain evidence="1">NY0171</strain>
    </source>
</reference>
<gene>
    <name evidence="1" type="ORF">ADUPG1_003369</name>
</gene>
<dbReference type="Proteomes" id="UP001057375">
    <property type="component" value="Unassembled WGS sequence"/>
</dbReference>
<dbReference type="EMBL" id="BQXS01004588">
    <property type="protein sequence ID" value="GKT37431.1"/>
    <property type="molecule type" value="Genomic_DNA"/>
</dbReference>
<feature type="non-terminal residue" evidence="1">
    <location>
        <position position="1"/>
    </location>
</feature>
<accession>A0ABQ5KZD8</accession>
<protein>
    <submittedName>
        <fullName evidence="1">Septal ring lytic transglycosylase RlpA family protein</fullName>
    </submittedName>
</protein>
<organism evidence="1 2">
    <name type="scientific">Aduncisulcus paluster</name>
    <dbReference type="NCBI Taxonomy" id="2918883"/>
    <lineage>
        <taxon>Eukaryota</taxon>
        <taxon>Metamonada</taxon>
        <taxon>Carpediemonas-like organisms</taxon>
        <taxon>Aduncisulcus</taxon>
    </lineage>
</organism>